<dbReference type="GO" id="GO:0005096">
    <property type="term" value="F:GTPase activator activity"/>
    <property type="evidence" value="ECO:0007669"/>
    <property type="project" value="TreeGrafter"/>
</dbReference>
<dbReference type="GO" id="GO:0007264">
    <property type="term" value="P:small GTPase-mediated signal transduction"/>
    <property type="evidence" value="ECO:0007669"/>
    <property type="project" value="TreeGrafter"/>
</dbReference>
<evidence type="ECO:0000313" key="2">
    <source>
        <dbReference type="EMBL" id="PVU93995.1"/>
    </source>
</evidence>
<dbReference type="CDD" id="cd00159">
    <property type="entry name" value="RhoGAP"/>
    <property type="match status" value="1"/>
</dbReference>
<name>A0A2T9YNQ3_9FUNG</name>
<evidence type="ECO:0000313" key="3">
    <source>
        <dbReference type="Proteomes" id="UP000245383"/>
    </source>
</evidence>
<dbReference type="InterPro" id="IPR008936">
    <property type="entry name" value="Rho_GTPase_activation_prot"/>
</dbReference>
<organism evidence="2 3">
    <name type="scientific">Smittium simulii</name>
    <dbReference type="NCBI Taxonomy" id="133385"/>
    <lineage>
        <taxon>Eukaryota</taxon>
        <taxon>Fungi</taxon>
        <taxon>Fungi incertae sedis</taxon>
        <taxon>Zoopagomycota</taxon>
        <taxon>Kickxellomycotina</taxon>
        <taxon>Harpellomycetes</taxon>
        <taxon>Harpellales</taxon>
        <taxon>Legeriomycetaceae</taxon>
        <taxon>Smittium</taxon>
    </lineage>
</organism>
<dbReference type="Gene3D" id="3.40.525.10">
    <property type="entry name" value="CRAL-TRIO lipid binding domain"/>
    <property type="match status" value="1"/>
</dbReference>
<dbReference type="InterPro" id="IPR036865">
    <property type="entry name" value="CRAL-TRIO_dom_sf"/>
</dbReference>
<accession>A0A2T9YNQ3</accession>
<dbReference type="Pfam" id="PF00620">
    <property type="entry name" value="RhoGAP"/>
    <property type="match status" value="1"/>
</dbReference>
<proteinExistence type="predicted"/>
<protein>
    <recommendedName>
        <fullName evidence="1">Rho-GAP domain-containing protein</fullName>
    </recommendedName>
</protein>
<reference evidence="2 3" key="1">
    <citation type="journal article" date="2018" name="MBio">
        <title>Comparative Genomics Reveals the Core Gene Toolbox for the Fungus-Insect Symbiosis.</title>
        <authorList>
            <person name="Wang Y."/>
            <person name="Stata M."/>
            <person name="Wang W."/>
            <person name="Stajich J.E."/>
            <person name="White M.M."/>
            <person name="Moncalvo J.M."/>
        </authorList>
    </citation>
    <scope>NUCLEOTIDE SEQUENCE [LARGE SCALE GENOMIC DNA]</scope>
    <source>
        <strain evidence="2 3">SWE-8-4</strain>
    </source>
</reference>
<dbReference type="STRING" id="133385.A0A2T9YNQ3"/>
<dbReference type="InterPro" id="IPR000198">
    <property type="entry name" value="RhoGAP_dom"/>
</dbReference>
<comment type="caution">
    <text evidence="2">The sequence shown here is derived from an EMBL/GenBank/DDBJ whole genome shotgun (WGS) entry which is preliminary data.</text>
</comment>
<dbReference type="AlphaFoldDB" id="A0A2T9YNQ3"/>
<dbReference type="PROSITE" id="PS50238">
    <property type="entry name" value="RHOGAP"/>
    <property type="match status" value="1"/>
</dbReference>
<dbReference type="PANTHER" id="PTHR45808:SF2">
    <property type="entry name" value="RHO GTPASE-ACTIVATING PROTEIN 68F"/>
    <property type="match status" value="1"/>
</dbReference>
<dbReference type="Proteomes" id="UP000245383">
    <property type="component" value="Unassembled WGS sequence"/>
</dbReference>
<dbReference type="Gene3D" id="1.10.555.10">
    <property type="entry name" value="Rho GTPase activation protein"/>
    <property type="match status" value="1"/>
</dbReference>
<evidence type="ECO:0000259" key="1">
    <source>
        <dbReference type="PROSITE" id="PS50238"/>
    </source>
</evidence>
<dbReference type="EMBL" id="MBFR01000105">
    <property type="protein sequence ID" value="PVU93995.1"/>
    <property type="molecule type" value="Genomic_DNA"/>
</dbReference>
<keyword evidence="3" id="KW-1185">Reference proteome</keyword>
<gene>
    <name evidence="2" type="ORF">BB561_002897</name>
</gene>
<dbReference type="PANTHER" id="PTHR45808">
    <property type="entry name" value="RHO GTPASE-ACTIVATING PROTEIN 68F"/>
    <property type="match status" value="1"/>
</dbReference>
<dbReference type="GO" id="GO:0005737">
    <property type="term" value="C:cytoplasm"/>
    <property type="evidence" value="ECO:0007669"/>
    <property type="project" value="TreeGrafter"/>
</dbReference>
<feature type="domain" description="Rho-GAP" evidence="1">
    <location>
        <begin position="215"/>
        <end position="433"/>
    </location>
</feature>
<sequence>MSFNKIPLGEAIKKKVSSISSKFPFNPKAFQNNPESADIQDNTFLRSSYSNQEAPNIDIEAFKEAIIEGDDGGKLSDFVKQKLIYEAGVDREGQLMLIFCACNLPDNRTTDYDRLLNLIMFRLDDFVENDYTLIFFAAETQHKPNLKWLFKAYRRLTRNPKFSKKVMWVKTLSDLAAEVPLDQINIPDQVYSHNYQLESKIKSPDFVHQRRFFGVPLETLMGENGEKGVPPVVLDVLDYMFSYTLEIPDLFRRNSSKPTVRKIISEYESLGRNSVAYALYDEYAASSVLKAWISELPQPLLPIQLYDLVKAIPLDKSEHEAAIYIRDIVLPAMSDPPCIAILLSVLVRLFCAVAENSDVNNMTPAKIAVAWAPTWVKSNQPGLDVEMVSVTRFNIATPVSDDESEQQNKNENQKPSNVITLIVLMIQFFDVIFLPTMENYSHQMSKNNKSTLDNLDQNANTVQSVSTNLPPAFPPRKNSNEPAVTKLANRNNEQAIYSNKSTDSIRQGSVFSDTGSDMLDHNTRDIVSNHQLTSADILERLKLEDTQKIE</sequence>
<dbReference type="SMART" id="SM00324">
    <property type="entry name" value="RhoGAP"/>
    <property type="match status" value="1"/>
</dbReference>
<dbReference type="Pfam" id="PF13716">
    <property type="entry name" value="CRAL_TRIO_2"/>
    <property type="match status" value="1"/>
</dbReference>
<dbReference type="InterPro" id="IPR001251">
    <property type="entry name" value="CRAL-TRIO_dom"/>
</dbReference>
<dbReference type="SUPFAM" id="SSF48350">
    <property type="entry name" value="GTPase activation domain, GAP"/>
    <property type="match status" value="1"/>
</dbReference>
<dbReference type="OrthoDB" id="19923at2759"/>